<name>A0A433RVH2_9BACL</name>
<reference evidence="7 8" key="1">
    <citation type="submission" date="2014-11" db="EMBL/GenBank/DDBJ databases">
        <title>Genome sequence and analysis of novel Kurthia sp.</title>
        <authorList>
            <person name="Lawson J.N."/>
            <person name="Gonzalez J.E."/>
            <person name="Rinauldi L."/>
            <person name="Xuan Z."/>
            <person name="Firman A."/>
            <person name="Shaddox L."/>
            <person name="Trudeau A."/>
            <person name="Shah S."/>
            <person name="Reiman D."/>
        </authorList>
    </citation>
    <scope>NUCLEOTIDE SEQUENCE [LARGE SCALE GENOMIC DNA]</scope>
    <source>
        <strain evidence="7 8">3B1D</strain>
    </source>
</reference>
<evidence type="ECO:0000256" key="1">
    <source>
        <dbReference type="ARBA" id="ARBA00023015"/>
    </source>
</evidence>
<feature type="domain" description="Cyclic nucleotide-binding" evidence="5">
    <location>
        <begin position="35"/>
        <end position="117"/>
    </location>
</feature>
<dbReference type="GO" id="GO:0003700">
    <property type="term" value="F:DNA-binding transcription factor activity"/>
    <property type="evidence" value="ECO:0007669"/>
    <property type="project" value="TreeGrafter"/>
</dbReference>
<keyword evidence="1" id="KW-0805">Transcription regulation</keyword>
<dbReference type="InterPro" id="IPR000595">
    <property type="entry name" value="cNMP-bd_dom"/>
</dbReference>
<comment type="caution">
    <text evidence="7">The sequence shown here is derived from an EMBL/GenBank/DDBJ whole genome shotgun (WGS) entry which is preliminary data.</text>
</comment>
<evidence type="ECO:0000313" key="7">
    <source>
        <dbReference type="EMBL" id="RUS57273.1"/>
    </source>
</evidence>
<keyword evidence="8" id="KW-1185">Reference proteome</keyword>
<dbReference type="SUPFAM" id="SSF46785">
    <property type="entry name" value="Winged helix' DNA-binding domain"/>
    <property type="match status" value="1"/>
</dbReference>
<evidence type="ECO:0000256" key="3">
    <source>
        <dbReference type="ARBA" id="ARBA00023159"/>
    </source>
</evidence>
<dbReference type="PANTHER" id="PTHR24567">
    <property type="entry name" value="CRP FAMILY TRANSCRIPTIONAL REGULATORY PROTEIN"/>
    <property type="match status" value="1"/>
</dbReference>
<dbReference type="InterPro" id="IPR050397">
    <property type="entry name" value="Env_Response_Regulators"/>
</dbReference>
<dbReference type="Pfam" id="PF00027">
    <property type="entry name" value="cNMP_binding"/>
    <property type="match status" value="1"/>
</dbReference>
<dbReference type="GO" id="GO:0005829">
    <property type="term" value="C:cytosol"/>
    <property type="evidence" value="ECO:0007669"/>
    <property type="project" value="TreeGrafter"/>
</dbReference>
<keyword evidence="2" id="KW-0238">DNA-binding</keyword>
<dbReference type="SMART" id="SM00100">
    <property type="entry name" value="cNMP"/>
    <property type="match status" value="1"/>
</dbReference>
<evidence type="ECO:0000256" key="2">
    <source>
        <dbReference type="ARBA" id="ARBA00023125"/>
    </source>
</evidence>
<evidence type="ECO:0000256" key="4">
    <source>
        <dbReference type="ARBA" id="ARBA00023163"/>
    </source>
</evidence>
<accession>A0A433RVH2</accession>
<dbReference type="InterPro" id="IPR018490">
    <property type="entry name" value="cNMP-bd_dom_sf"/>
</dbReference>
<keyword evidence="3" id="KW-0010">Activator</keyword>
<organism evidence="7 8">
    <name type="scientific">Candidatus Kurthia intestinigallinarum</name>
    <dbReference type="NCBI Taxonomy" id="1562256"/>
    <lineage>
        <taxon>Bacteria</taxon>
        <taxon>Bacillati</taxon>
        <taxon>Bacillota</taxon>
        <taxon>Bacilli</taxon>
        <taxon>Bacillales</taxon>
        <taxon>Caryophanaceae</taxon>
        <taxon>Kurthia</taxon>
    </lineage>
</organism>
<dbReference type="RefSeq" id="WP_126990173.1">
    <property type="nucleotide sequence ID" value="NZ_JTFC01000026.1"/>
</dbReference>
<dbReference type="InterPro" id="IPR014710">
    <property type="entry name" value="RmlC-like_jellyroll"/>
</dbReference>
<dbReference type="SUPFAM" id="SSF51206">
    <property type="entry name" value="cAMP-binding domain-like"/>
    <property type="match status" value="1"/>
</dbReference>
<dbReference type="OrthoDB" id="581021at2"/>
<keyword evidence="4" id="KW-0804">Transcription</keyword>
<dbReference type="Gene3D" id="2.60.120.10">
    <property type="entry name" value="Jelly Rolls"/>
    <property type="match status" value="1"/>
</dbReference>
<dbReference type="AlphaFoldDB" id="A0A433RVH2"/>
<dbReference type="GO" id="GO:0003677">
    <property type="term" value="F:DNA binding"/>
    <property type="evidence" value="ECO:0007669"/>
    <property type="project" value="UniProtKB-KW"/>
</dbReference>
<evidence type="ECO:0000313" key="8">
    <source>
        <dbReference type="Proteomes" id="UP000288623"/>
    </source>
</evidence>
<gene>
    <name evidence="7" type="ORF">QI30_06740</name>
</gene>
<dbReference type="NCBIfam" id="NF007707">
    <property type="entry name" value="PRK10402.1"/>
    <property type="match status" value="1"/>
</dbReference>
<proteinExistence type="predicted"/>
<sequence>MKKIMTETRQHFIEEDTLQAIFPKGIEQFAEIHDFEAGEFINVEGDEPAYLYYILSGKVKVYFTQSNGKVALLHFLGTHSFIGDMELLEARYYSKGIQASQKTRCLAFPTVHVRELLLNDVTFLRHLALYMSKKIMHNSAKMSQSLAYPLENRLAEFILMSENNGIYKEKHTEAAEFLGVSYRHLLHVLAQFVERGLLQKDGRCYILREKSILEEMATSIFATAIYD</sequence>
<dbReference type="InterPro" id="IPR012318">
    <property type="entry name" value="HTH_CRP"/>
</dbReference>
<evidence type="ECO:0000259" key="6">
    <source>
        <dbReference type="PROSITE" id="PS51063"/>
    </source>
</evidence>
<dbReference type="PANTHER" id="PTHR24567:SF26">
    <property type="entry name" value="REGULATORY PROTEIN YEIL"/>
    <property type="match status" value="1"/>
</dbReference>
<dbReference type="PROSITE" id="PS50042">
    <property type="entry name" value="CNMP_BINDING_3"/>
    <property type="match status" value="1"/>
</dbReference>
<evidence type="ECO:0000259" key="5">
    <source>
        <dbReference type="PROSITE" id="PS50042"/>
    </source>
</evidence>
<feature type="domain" description="HTH crp-type" evidence="6">
    <location>
        <begin position="148"/>
        <end position="211"/>
    </location>
</feature>
<dbReference type="EMBL" id="JTFC01000026">
    <property type="protein sequence ID" value="RUS57273.1"/>
    <property type="molecule type" value="Genomic_DNA"/>
</dbReference>
<dbReference type="Proteomes" id="UP000288623">
    <property type="component" value="Unassembled WGS sequence"/>
</dbReference>
<dbReference type="CDD" id="cd00038">
    <property type="entry name" value="CAP_ED"/>
    <property type="match status" value="1"/>
</dbReference>
<dbReference type="InterPro" id="IPR036390">
    <property type="entry name" value="WH_DNA-bd_sf"/>
</dbReference>
<protein>
    <submittedName>
        <fullName evidence="7">XRE family transcriptional regulator</fullName>
    </submittedName>
</protein>
<dbReference type="PROSITE" id="PS51063">
    <property type="entry name" value="HTH_CRP_2"/>
    <property type="match status" value="1"/>
</dbReference>